<accession>A0A0D2Q4F9</accession>
<evidence type="ECO:0000313" key="2">
    <source>
        <dbReference type="EMBL" id="KJA26485.1"/>
    </source>
</evidence>
<proteinExistence type="predicted"/>
<organism evidence="2 3">
    <name type="scientific">Hypholoma sublateritium (strain FD-334 SS-4)</name>
    <dbReference type="NCBI Taxonomy" id="945553"/>
    <lineage>
        <taxon>Eukaryota</taxon>
        <taxon>Fungi</taxon>
        <taxon>Dikarya</taxon>
        <taxon>Basidiomycota</taxon>
        <taxon>Agaricomycotina</taxon>
        <taxon>Agaricomycetes</taxon>
        <taxon>Agaricomycetidae</taxon>
        <taxon>Agaricales</taxon>
        <taxon>Agaricineae</taxon>
        <taxon>Strophariaceae</taxon>
        <taxon>Hypholoma</taxon>
    </lineage>
</organism>
<name>A0A0D2Q4F9_HYPSF</name>
<keyword evidence="3" id="KW-1185">Reference proteome</keyword>
<feature type="chain" id="PRO_5002266071" evidence="1">
    <location>
        <begin position="28"/>
        <end position="148"/>
    </location>
</feature>
<evidence type="ECO:0000256" key="1">
    <source>
        <dbReference type="SAM" id="SignalP"/>
    </source>
</evidence>
<sequence>MYFISFIASTTLALGLSVAAIPSPVNTANGVVSLAEMKAWVDRQDPSKITIIGDPFNALGRRAGSVTVTFCTQVSGTICSGSCTVQSGNGQCLATPGTNCLFATSNVAFCDSSTCGGSCNEFDSCGTVLENGFCDTPGTKGVAIPFSA</sequence>
<dbReference type="Proteomes" id="UP000054270">
    <property type="component" value="Unassembled WGS sequence"/>
</dbReference>
<dbReference type="OMA" id="SHDAMMH"/>
<evidence type="ECO:0000313" key="3">
    <source>
        <dbReference type="Proteomes" id="UP000054270"/>
    </source>
</evidence>
<keyword evidence="1" id="KW-0732">Signal</keyword>
<dbReference type="EMBL" id="KN817527">
    <property type="protein sequence ID" value="KJA26485.1"/>
    <property type="molecule type" value="Genomic_DNA"/>
</dbReference>
<dbReference type="OrthoDB" id="2985022at2759"/>
<dbReference type="AlphaFoldDB" id="A0A0D2Q4F9"/>
<protein>
    <submittedName>
        <fullName evidence="2">Uncharacterized protein</fullName>
    </submittedName>
</protein>
<gene>
    <name evidence="2" type="ORF">HYPSUDRAFT_213097</name>
</gene>
<reference evidence="3" key="1">
    <citation type="submission" date="2014-04" db="EMBL/GenBank/DDBJ databases">
        <title>Evolutionary Origins and Diversification of the Mycorrhizal Mutualists.</title>
        <authorList>
            <consortium name="DOE Joint Genome Institute"/>
            <consortium name="Mycorrhizal Genomics Consortium"/>
            <person name="Kohler A."/>
            <person name="Kuo A."/>
            <person name="Nagy L.G."/>
            <person name="Floudas D."/>
            <person name="Copeland A."/>
            <person name="Barry K.W."/>
            <person name="Cichocki N."/>
            <person name="Veneault-Fourrey C."/>
            <person name="LaButti K."/>
            <person name="Lindquist E.A."/>
            <person name="Lipzen A."/>
            <person name="Lundell T."/>
            <person name="Morin E."/>
            <person name="Murat C."/>
            <person name="Riley R."/>
            <person name="Ohm R."/>
            <person name="Sun H."/>
            <person name="Tunlid A."/>
            <person name="Henrissat B."/>
            <person name="Grigoriev I.V."/>
            <person name="Hibbett D.S."/>
            <person name="Martin F."/>
        </authorList>
    </citation>
    <scope>NUCLEOTIDE SEQUENCE [LARGE SCALE GENOMIC DNA]</scope>
    <source>
        <strain evidence="3">FD-334 SS-4</strain>
    </source>
</reference>
<feature type="signal peptide" evidence="1">
    <location>
        <begin position="1"/>
        <end position="27"/>
    </location>
</feature>